<sequence length="208" mass="23089">MSATLLKLYPQNLELKKILQVVQALKDGGVVIYPTDTVYGLGCDIHNQKAVERVCQIKGIKPGKIDLSFICYDLSHISEYANVNTAAFKVMKKALPGPFTFILPSSHNVPRILNTPKKTVGIRIPDNSIPRTIVKELGNPIITTSIKDEDEVIEYSTDPELIYEKFKNKVDFVIDGGYGNNVASTVVDCTQDGFEVIRQGLGEIEQYI</sequence>
<organism evidence="2 3">
    <name type="scientific">Rhodocytophaga rosea</name>
    <dbReference type="NCBI Taxonomy" id="2704465"/>
    <lineage>
        <taxon>Bacteria</taxon>
        <taxon>Pseudomonadati</taxon>
        <taxon>Bacteroidota</taxon>
        <taxon>Cytophagia</taxon>
        <taxon>Cytophagales</taxon>
        <taxon>Rhodocytophagaceae</taxon>
        <taxon>Rhodocytophaga</taxon>
    </lineage>
</organism>
<dbReference type="AlphaFoldDB" id="A0A6C0GTF9"/>
<dbReference type="EMBL" id="CP048222">
    <property type="protein sequence ID" value="QHT71458.1"/>
    <property type="molecule type" value="Genomic_DNA"/>
</dbReference>
<dbReference type="Pfam" id="PF01300">
    <property type="entry name" value="Sua5_yciO_yrdC"/>
    <property type="match status" value="1"/>
</dbReference>
<evidence type="ECO:0000313" key="3">
    <source>
        <dbReference type="Proteomes" id="UP000480178"/>
    </source>
</evidence>
<dbReference type="PANTHER" id="PTHR42828:SF3">
    <property type="entry name" value="THREONYLCARBAMOYL-AMP SYNTHASE"/>
    <property type="match status" value="1"/>
</dbReference>
<dbReference type="InterPro" id="IPR017945">
    <property type="entry name" value="DHBP_synth_RibB-like_a/b_dom"/>
</dbReference>
<dbReference type="NCBIfam" id="TIGR00057">
    <property type="entry name" value="L-threonylcarbamoyladenylate synthase"/>
    <property type="match status" value="1"/>
</dbReference>
<dbReference type="KEGG" id="rhoz:GXP67_34765"/>
<reference evidence="2 3" key="1">
    <citation type="submission" date="2020-01" db="EMBL/GenBank/DDBJ databases">
        <authorList>
            <person name="Kim M.K."/>
        </authorList>
    </citation>
    <scope>NUCLEOTIDE SEQUENCE [LARGE SCALE GENOMIC DNA]</scope>
    <source>
        <strain evidence="2 3">172606-1</strain>
    </source>
</reference>
<dbReference type="Gene3D" id="3.90.870.10">
    <property type="entry name" value="DHBP synthase"/>
    <property type="match status" value="1"/>
</dbReference>
<gene>
    <name evidence="2" type="ORF">GXP67_34765</name>
</gene>
<accession>A0A6C0GTF9</accession>
<dbReference type="PROSITE" id="PS51163">
    <property type="entry name" value="YRDC"/>
    <property type="match status" value="1"/>
</dbReference>
<keyword evidence="3" id="KW-1185">Reference proteome</keyword>
<name>A0A6C0GTF9_9BACT</name>
<dbReference type="GO" id="GO:0003725">
    <property type="term" value="F:double-stranded RNA binding"/>
    <property type="evidence" value="ECO:0007669"/>
    <property type="project" value="InterPro"/>
</dbReference>
<dbReference type="InterPro" id="IPR052532">
    <property type="entry name" value="SUA5_domain"/>
</dbReference>
<dbReference type="RefSeq" id="WP_162447397.1">
    <property type="nucleotide sequence ID" value="NZ_CP048222.1"/>
</dbReference>
<dbReference type="Proteomes" id="UP000480178">
    <property type="component" value="Chromosome"/>
</dbReference>
<proteinExistence type="predicted"/>
<protein>
    <submittedName>
        <fullName evidence="2">Threonylcarbamoyl-AMP synthase</fullName>
    </submittedName>
</protein>
<dbReference type="PANTHER" id="PTHR42828">
    <property type="entry name" value="DHBP SYNTHASE RIBB-LIKE ALPHA/BETA DOMAIN-CONTAINING PROTEIN"/>
    <property type="match status" value="1"/>
</dbReference>
<feature type="domain" description="YrdC-like" evidence="1">
    <location>
        <begin position="15"/>
        <end position="202"/>
    </location>
</feature>
<evidence type="ECO:0000259" key="1">
    <source>
        <dbReference type="PROSITE" id="PS51163"/>
    </source>
</evidence>
<evidence type="ECO:0000313" key="2">
    <source>
        <dbReference type="EMBL" id="QHT71458.1"/>
    </source>
</evidence>
<dbReference type="SUPFAM" id="SSF55821">
    <property type="entry name" value="YrdC/RibB"/>
    <property type="match status" value="1"/>
</dbReference>
<dbReference type="InterPro" id="IPR006070">
    <property type="entry name" value="Sua5-like_dom"/>
</dbReference>